<reference evidence="1 2" key="1">
    <citation type="submission" date="2018-04" db="EMBL/GenBank/DDBJ databases">
        <title>WGS assembly of Panicum hallii var. hallii HAL2.</title>
        <authorList>
            <person name="Lovell J."/>
            <person name="Jenkins J."/>
            <person name="Lowry D."/>
            <person name="Mamidi S."/>
            <person name="Sreedasyam A."/>
            <person name="Weng X."/>
            <person name="Barry K."/>
            <person name="Bonette J."/>
            <person name="Campitelli B."/>
            <person name="Daum C."/>
            <person name="Gordon S."/>
            <person name="Gould B."/>
            <person name="Lipzen A."/>
            <person name="MacQueen A."/>
            <person name="Palacio-Mejia J."/>
            <person name="Plott C."/>
            <person name="Shakirov E."/>
            <person name="Shu S."/>
            <person name="Yoshinaga Y."/>
            <person name="Zane M."/>
            <person name="Rokhsar D."/>
            <person name="Grimwood J."/>
            <person name="Schmutz J."/>
            <person name="Juenger T."/>
        </authorList>
    </citation>
    <scope>NUCLEOTIDE SEQUENCE [LARGE SCALE GENOMIC DNA]</scope>
    <source>
        <strain evidence="2">cv. HAL2</strain>
    </source>
</reference>
<name>A0A2T7DUP3_9POAL</name>
<organism evidence="1 2">
    <name type="scientific">Panicum hallii var. hallii</name>
    <dbReference type="NCBI Taxonomy" id="1504633"/>
    <lineage>
        <taxon>Eukaryota</taxon>
        <taxon>Viridiplantae</taxon>
        <taxon>Streptophyta</taxon>
        <taxon>Embryophyta</taxon>
        <taxon>Tracheophyta</taxon>
        <taxon>Spermatophyta</taxon>
        <taxon>Magnoliopsida</taxon>
        <taxon>Liliopsida</taxon>
        <taxon>Poales</taxon>
        <taxon>Poaceae</taxon>
        <taxon>PACMAD clade</taxon>
        <taxon>Panicoideae</taxon>
        <taxon>Panicodae</taxon>
        <taxon>Paniceae</taxon>
        <taxon>Panicinae</taxon>
        <taxon>Panicum</taxon>
        <taxon>Panicum sect. Panicum</taxon>
    </lineage>
</organism>
<proteinExistence type="predicted"/>
<sequence length="96" mass="10274">MRTSAPAAGLAALTGTRNLWPQAWREGGREGVPYTNPRPRRGDWAMMDDCSGGLNDPCHVARRGPGVCARKSNGGARQAAPLSKAFGHRILVRSGY</sequence>
<dbReference type="AlphaFoldDB" id="A0A2T7DUP3"/>
<evidence type="ECO:0000313" key="2">
    <source>
        <dbReference type="Proteomes" id="UP000244336"/>
    </source>
</evidence>
<keyword evidence="2" id="KW-1185">Reference proteome</keyword>
<dbReference type="EMBL" id="CM009752">
    <property type="protein sequence ID" value="PUZ59307.1"/>
    <property type="molecule type" value="Genomic_DNA"/>
</dbReference>
<protein>
    <submittedName>
        <fullName evidence="1">Uncharacterized protein</fullName>
    </submittedName>
</protein>
<dbReference type="Proteomes" id="UP000244336">
    <property type="component" value="Chromosome 4"/>
</dbReference>
<accession>A0A2T7DUP3</accession>
<evidence type="ECO:0000313" key="1">
    <source>
        <dbReference type="EMBL" id="PUZ59307.1"/>
    </source>
</evidence>
<dbReference type="Gramene" id="PUZ59307">
    <property type="protein sequence ID" value="PUZ59307"/>
    <property type="gene ID" value="GQ55_4G030600"/>
</dbReference>
<gene>
    <name evidence="1" type="ORF">GQ55_4G030600</name>
</gene>